<dbReference type="Proteomes" id="UP000243499">
    <property type="component" value="Chromosome 8"/>
</dbReference>
<dbReference type="AlphaFoldDB" id="A0A2T8IA34"/>
<dbReference type="EMBL" id="CM008053">
    <property type="protein sequence ID" value="PVH34498.1"/>
    <property type="molecule type" value="Genomic_DNA"/>
</dbReference>
<dbReference type="NCBIfam" id="TIGR01624">
    <property type="entry name" value="LRP1_Cterm"/>
    <property type="match status" value="1"/>
</dbReference>
<dbReference type="InterPro" id="IPR007818">
    <property type="entry name" value="SHI"/>
</dbReference>
<dbReference type="InterPro" id="IPR006511">
    <property type="entry name" value="SHI_C"/>
</dbReference>
<dbReference type="GO" id="GO:0005634">
    <property type="term" value="C:nucleus"/>
    <property type="evidence" value="ECO:0007669"/>
    <property type="project" value="TreeGrafter"/>
</dbReference>
<name>A0A2T8IA34_9POAL</name>
<dbReference type="Gramene" id="PVH34498">
    <property type="protein sequence ID" value="PVH34498"/>
    <property type="gene ID" value="PAHAL_8G232600"/>
</dbReference>
<organism evidence="1">
    <name type="scientific">Panicum hallii</name>
    <dbReference type="NCBI Taxonomy" id="206008"/>
    <lineage>
        <taxon>Eukaryota</taxon>
        <taxon>Viridiplantae</taxon>
        <taxon>Streptophyta</taxon>
        <taxon>Embryophyta</taxon>
        <taxon>Tracheophyta</taxon>
        <taxon>Spermatophyta</taxon>
        <taxon>Magnoliopsida</taxon>
        <taxon>Liliopsida</taxon>
        <taxon>Poales</taxon>
        <taxon>Poaceae</taxon>
        <taxon>PACMAD clade</taxon>
        <taxon>Panicoideae</taxon>
        <taxon>Panicodae</taxon>
        <taxon>Paniceae</taxon>
        <taxon>Panicinae</taxon>
        <taxon>Panicum</taxon>
        <taxon>Panicum sect. Panicum</taxon>
    </lineage>
</organism>
<sequence>MTFIEDGEDEYAYQAMVTINGHLFKGFLYDQGPDDGRHAATSKKDFTAGVPNISKFHLGAVSASSSGGSGAIREGGSLMVPTKLYGSCDGGQHHILGGSVQLHPIVVWCY</sequence>
<proteinExistence type="predicted"/>
<dbReference type="Pfam" id="PF05142">
    <property type="entry name" value="DUF702"/>
    <property type="match status" value="1"/>
</dbReference>
<gene>
    <name evidence="1" type="ORF">PAHAL_8G232600</name>
</gene>
<dbReference type="PANTHER" id="PTHR31604">
    <property type="entry name" value="PROTEIN LATERAL ROOT PRIMORDIUM 1"/>
    <property type="match status" value="1"/>
</dbReference>
<dbReference type="GO" id="GO:0003700">
    <property type="term" value="F:DNA-binding transcription factor activity"/>
    <property type="evidence" value="ECO:0007669"/>
    <property type="project" value="InterPro"/>
</dbReference>
<reference evidence="1" key="1">
    <citation type="submission" date="2018-04" db="EMBL/GenBank/DDBJ databases">
        <title>WGS assembly of Panicum hallii.</title>
        <authorList>
            <person name="Lovell J."/>
            <person name="Jenkins J."/>
            <person name="Lowry D."/>
            <person name="Mamidi S."/>
            <person name="Sreedasyam A."/>
            <person name="Weng X."/>
            <person name="Barry K."/>
            <person name="Bonette J."/>
            <person name="Campitelli B."/>
            <person name="Daum C."/>
            <person name="Gordon S."/>
            <person name="Gould B."/>
            <person name="Lipzen A."/>
            <person name="Macqueen A."/>
            <person name="Palacio-Mejia J."/>
            <person name="Plott C."/>
            <person name="Shakirov E."/>
            <person name="Shu S."/>
            <person name="Yoshinaga Y."/>
            <person name="Zane M."/>
            <person name="Rokhsar D."/>
            <person name="Grimwood J."/>
            <person name="Schmutz J."/>
            <person name="Juenger T."/>
        </authorList>
    </citation>
    <scope>NUCLEOTIDE SEQUENCE [LARGE SCALE GENOMIC DNA]</scope>
    <source>
        <strain evidence="1">FIL2</strain>
    </source>
</reference>
<dbReference type="GO" id="GO:0045893">
    <property type="term" value="P:positive regulation of DNA-templated transcription"/>
    <property type="evidence" value="ECO:0007669"/>
    <property type="project" value="TreeGrafter"/>
</dbReference>
<accession>A0A2T8IA34</accession>
<dbReference type="PANTHER" id="PTHR31604:SF30">
    <property type="entry name" value="PROTEIN LATERAL ROOT PRIMORDIUM 1"/>
    <property type="match status" value="1"/>
</dbReference>
<evidence type="ECO:0000313" key="1">
    <source>
        <dbReference type="EMBL" id="PVH34498.1"/>
    </source>
</evidence>
<protein>
    <submittedName>
        <fullName evidence="1">Uncharacterized protein</fullName>
    </submittedName>
</protein>
<dbReference type="GO" id="GO:0003677">
    <property type="term" value="F:DNA binding"/>
    <property type="evidence" value="ECO:0007669"/>
    <property type="project" value="TreeGrafter"/>
</dbReference>